<dbReference type="GO" id="GO:0046872">
    <property type="term" value="F:metal ion binding"/>
    <property type="evidence" value="ECO:0007669"/>
    <property type="project" value="UniProtKB-KW"/>
</dbReference>
<name>A0A917INW2_9MICC</name>
<proteinExistence type="predicted"/>
<accession>A0A917INW2</accession>
<comment type="caution">
    <text evidence="3">The sequence shown here is derived from an EMBL/GenBank/DDBJ whole genome shotgun (WGS) entry which is preliminary data.</text>
</comment>
<dbReference type="RefSeq" id="WP_188358677.1">
    <property type="nucleotide sequence ID" value="NZ_BMDC01000001.1"/>
</dbReference>
<dbReference type="GO" id="GO:0016829">
    <property type="term" value="F:lyase activity"/>
    <property type="evidence" value="ECO:0007669"/>
    <property type="project" value="UniProtKB-KW"/>
</dbReference>
<dbReference type="InterPro" id="IPR002762">
    <property type="entry name" value="CbiX-like"/>
</dbReference>
<evidence type="ECO:0000256" key="1">
    <source>
        <dbReference type="ARBA" id="ARBA00022723"/>
    </source>
</evidence>
<organism evidence="3 4">
    <name type="scientific">Rothia aerolata</name>
    <dbReference type="NCBI Taxonomy" id="1812262"/>
    <lineage>
        <taxon>Bacteria</taxon>
        <taxon>Bacillati</taxon>
        <taxon>Actinomycetota</taxon>
        <taxon>Actinomycetes</taxon>
        <taxon>Micrococcales</taxon>
        <taxon>Micrococcaceae</taxon>
        <taxon>Rothia</taxon>
    </lineage>
</organism>
<evidence type="ECO:0000313" key="3">
    <source>
        <dbReference type="EMBL" id="GGH58251.1"/>
    </source>
</evidence>
<gene>
    <name evidence="3" type="ORF">GCM10007359_04230</name>
</gene>
<keyword evidence="4" id="KW-1185">Reference proteome</keyword>
<dbReference type="CDD" id="cd03416">
    <property type="entry name" value="CbiX_SirB_N"/>
    <property type="match status" value="1"/>
</dbReference>
<dbReference type="PANTHER" id="PTHR33542:SF5">
    <property type="entry name" value="FERROCHELATASE CHE1"/>
    <property type="match status" value="1"/>
</dbReference>
<dbReference type="EMBL" id="BMDC01000001">
    <property type="protein sequence ID" value="GGH58251.1"/>
    <property type="molecule type" value="Genomic_DNA"/>
</dbReference>
<dbReference type="Pfam" id="PF01903">
    <property type="entry name" value="CbiX"/>
    <property type="match status" value="1"/>
</dbReference>
<evidence type="ECO:0000313" key="4">
    <source>
        <dbReference type="Proteomes" id="UP000600171"/>
    </source>
</evidence>
<reference evidence="3 4" key="1">
    <citation type="journal article" date="2014" name="Int. J. Syst. Evol. Microbiol.">
        <title>Complete genome sequence of Corynebacterium casei LMG S-19264T (=DSM 44701T), isolated from a smear-ripened cheese.</title>
        <authorList>
            <consortium name="US DOE Joint Genome Institute (JGI-PGF)"/>
            <person name="Walter F."/>
            <person name="Albersmeier A."/>
            <person name="Kalinowski J."/>
            <person name="Ruckert C."/>
        </authorList>
    </citation>
    <scope>NUCLEOTIDE SEQUENCE [LARGE SCALE GENOMIC DNA]</scope>
    <source>
        <strain evidence="3 4">CCM 8669</strain>
    </source>
</reference>
<sequence length="234" mass="24755">MIHLVATSHGTNNLQGRESIALIREQLAALLHEQAPGEYTVHEAFVDVQEPSLETVLAGLPSDETVVLVPLLLSTGYHTQVDMQRAAEKSGIRDIRRAEALGPSPLLAELLADRLKEAGWAPGQSVVLAGAGSSRADGRSAVEEQTALLSQVLGQQVSFGFVAEIDPKLADELTANCFIANYLMSRGFFDTKVKRAAEAAGAFGTAPLVVPGDDAAARVLARVALARLEHALAD</sequence>
<dbReference type="Proteomes" id="UP000600171">
    <property type="component" value="Unassembled WGS sequence"/>
</dbReference>
<dbReference type="Gene3D" id="3.40.50.1400">
    <property type="match status" value="2"/>
</dbReference>
<evidence type="ECO:0000256" key="2">
    <source>
        <dbReference type="ARBA" id="ARBA00023239"/>
    </source>
</evidence>
<protein>
    <recommendedName>
        <fullName evidence="5">Cobalamin biosynthesis protein CbiX</fullName>
    </recommendedName>
</protein>
<evidence type="ECO:0008006" key="5">
    <source>
        <dbReference type="Google" id="ProtNLM"/>
    </source>
</evidence>
<keyword evidence="2" id="KW-0456">Lyase</keyword>
<dbReference type="PANTHER" id="PTHR33542">
    <property type="entry name" value="SIROHYDROCHLORIN FERROCHELATASE, CHLOROPLASTIC"/>
    <property type="match status" value="1"/>
</dbReference>
<dbReference type="SUPFAM" id="SSF53800">
    <property type="entry name" value="Chelatase"/>
    <property type="match status" value="1"/>
</dbReference>
<keyword evidence="1" id="KW-0479">Metal-binding</keyword>
<dbReference type="InterPro" id="IPR050963">
    <property type="entry name" value="Sirohydro_Cobaltochel/CbiX"/>
</dbReference>
<dbReference type="AlphaFoldDB" id="A0A917INW2"/>